<dbReference type="InterPro" id="IPR050445">
    <property type="entry name" value="Bact_polysacc_biosynth/exp"/>
</dbReference>
<dbReference type="KEGG" id="ccot:CCAX7_007870"/>
<protein>
    <submittedName>
        <fullName evidence="1">Uncharacterized protein</fullName>
    </submittedName>
</protein>
<proteinExistence type="predicted"/>
<gene>
    <name evidence="1" type="ORF">CCAX7_007870</name>
</gene>
<dbReference type="OrthoDB" id="9795292at2"/>
<dbReference type="GO" id="GO:0005886">
    <property type="term" value="C:plasma membrane"/>
    <property type="evidence" value="ECO:0007669"/>
    <property type="project" value="TreeGrafter"/>
</dbReference>
<evidence type="ECO:0000313" key="1">
    <source>
        <dbReference type="EMBL" id="BDI28736.1"/>
    </source>
</evidence>
<organism evidence="1 2">
    <name type="scientific">Capsulimonas corticalis</name>
    <dbReference type="NCBI Taxonomy" id="2219043"/>
    <lineage>
        <taxon>Bacteria</taxon>
        <taxon>Bacillati</taxon>
        <taxon>Armatimonadota</taxon>
        <taxon>Armatimonadia</taxon>
        <taxon>Capsulimonadales</taxon>
        <taxon>Capsulimonadaceae</taxon>
        <taxon>Capsulimonas</taxon>
    </lineage>
</organism>
<dbReference type="GO" id="GO:0004713">
    <property type="term" value="F:protein tyrosine kinase activity"/>
    <property type="evidence" value="ECO:0007669"/>
    <property type="project" value="TreeGrafter"/>
</dbReference>
<dbReference type="PANTHER" id="PTHR32309">
    <property type="entry name" value="TYROSINE-PROTEIN KINASE"/>
    <property type="match status" value="1"/>
</dbReference>
<evidence type="ECO:0000313" key="2">
    <source>
        <dbReference type="Proteomes" id="UP000287394"/>
    </source>
</evidence>
<accession>A0A402D1X8</accession>
<dbReference type="PANTHER" id="PTHR32309:SF13">
    <property type="entry name" value="FERRIC ENTEROBACTIN TRANSPORT PROTEIN FEPE"/>
    <property type="match status" value="1"/>
</dbReference>
<dbReference type="Proteomes" id="UP000287394">
    <property type="component" value="Chromosome"/>
</dbReference>
<name>A0A402D1X8_9BACT</name>
<sequence length="521" mass="57264">MSHRNPVALRIADSFFRNRWLFLVSVVIVSGVTVAALTTKSNTYTASALTQVSVDHVAVALGERRSSWTSLSQQNVNHFQDLINDDLPGGFLDTALKEANLAVPINMDPKANDRRLAMLRKNLNATTRSESVFAIGLTWDNPTEDEKILAALQNRYAEEVGLDQSAQGIAAGRFLDTQIQIYQTQMQRAEEALIKYRSGNTDNLPDMQSSQLSQLASLTAQRDNLMIAQQDSALRTAALEARLKQVKATTVIEQNRAESPILQQLNAAKVQRDGLLAKYYPAHPAVEQINAVIASLQKQWNDKVRKNSQETHGIMSEKTQDNPEYLNLNQQLTEARITDQTQRSQMANLDKAIAKYNAAARTVPEKQRELNNFTRDYRILKDQYERLRTKREQVRIDSDLNQVSARSTITPLGYIIAKPTMNKTKQMTMMLGGVVLGLVIGALLLILSEWADRSLRYAEDAERLLGVPVLAVLPDSSELNMPTAAGGAAGRKIAGAASGAKGVLSAPGGAPSPAMTSRADG</sequence>
<dbReference type="AlphaFoldDB" id="A0A402D1X8"/>
<keyword evidence="2" id="KW-1185">Reference proteome</keyword>
<reference evidence="1 2" key="1">
    <citation type="journal article" date="2019" name="Int. J. Syst. Evol. Microbiol.">
        <title>Capsulimonas corticalis gen. nov., sp. nov., an aerobic capsulated bacterium, of a novel bacterial order, Capsulimonadales ord. nov., of the class Armatimonadia of the phylum Armatimonadetes.</title>
        <authorList>
            <person name="Li J."/>
            <person name="Kudo C."/>
            <person name="Tonouchi A."/>
        </authorList>
    </citation>
    <scope>NUCLEOTIDE SEQUENCE [LARGE SCALE GENOMIC DNA]</scope>
    <source>
        <strain evidence="1 2">AX-7</strain>
    </source>
</reference>
<dbReference type="EMBL" id="AP025739">
    <property type="protein sequence ID" value="BDI28736.1"/>
    <property type="molecule type" value="Genomic_DNA"/>
</dbReference>
<dbReference type="RefSeq" id="WP_119323488.1">
    <property type="nucleotide sequence ID" value="NZ_AP025739.1"/>
</dbReference>